<reference evidence="2" key="1">
    <citation type="journal article" date="2023" name="Insect Mol. Biol.">
        <title>Genome sequencing provides insights into the evolution of gene families encoding plant cell wall-degrading enzymes in longhorned beetles.</title>
        <authorList>
            <person name="Shin N.R."/>
            <person name="Okamura Y."/>
            <person name="Kirsch R."/>
            <person name="Pauchet Y."/>
        </authorList>
    </citation>
    <scope>NUCLEOTIDE SEQUENCE</scope>
    <source>
        <strain evidence="2">MMC_N1</strain>
    </source>
</reference>
<sequence>MRQSGFGGDLVKISEGFAYEPVAIIDQKYQEENENPVTETNSDDAKTEETENPIVLQPLLIRDTIKHNVKKLELQENYKKLVNNGTIHEICCFCALLCFSISLLAMVNILAEYEYARRGLVNISIFFVVK</sequence>
<proteinExistence type="predicted"/>
<comment type="caution">
    <text evidence="2">The sequence shown here is derived from an EMBL/GenBank/DDBJ whole genome shotgun (WGS) entry which is preliminary data.</text>
</comment>
<gene>
    <name evidence="2" type="ORF">NQ317_014524</name>
</gene>
<evidence type="ECO:0000313" key="3">
    <source>
        <dbReference type="Proteomes" id="UP001162164"/>
    </source>
</evidence>
<evidence type="ECO:0000256" key="1">
    <source>
        <dbReference type="SAM" id="MobiDB-lite"/>
    </source>
</evidence>
<protein>
    <submittedName>
        <fullName evidence="2">Uncharacterized protein</fullName>
    </submittedName>
</protein>
<evidence type="ECO:0000313" key="2">
    <source>
        <dbReference type="EMBL" id="KAJ8975220.1"/>
    </source>
</evidence>
<accession>A0ABQ9JAL7</accession>
<organism evidence="2 3">
    <name type="scientific">Molorchus minor</name>
    <dbReference type="NCBI Taxonomy" id="1323400"/>
    <lineage>
        <taxon>Eukaryota</taxon>
        <taxon>Metazoa</taxon>
        <taxon>Ecdysozoa</taxon>
        <taxon>Arthropoda</taxon>
        <taxon>Hexapoda</taxon>
        <taxon>Insecta</taxon>
        <taxon>Pterygota</taxon>
        <taxon>Neoptera</taxon>
        <taxon>Endopterygota</taxon>
        <taxon>Coleoptera</taxon>
        <taxon>Polyphaga</taxon>
        <taxon>Cucujiformia</taxon>
        <taxon>Chrysomeloidea</taxon>
        <taxon>Cerambycidae</taxon>
        <taxon>Lamiinae</taxon>
        <taxon>Monochamini</taxon>
        <taxon>Molorchus</taxon>
    </lineage>
</organism>
<dbReference type="EMBL" id="JAPWTJ010000857">
    <property type="protein sequence ID" value="KAJ8975220.1"/>
    <property type="molecule type" value="Genomic_DNA"/>
</dbReference>
<name>A0ABQ9JAL7_9CUCU</name>
<dbReference type="Proteomes" id="UP001162164">
    <property type="component" value="Unassembled WGS sequence"/>
</dbReference>
<keyword evidence="3" id="KW-1185">Reference proteome</keyword>
<feature type="region of interest" description="Disordered" evidence="1">
    <location>
        <begin position="28"/>
        <end position="50"/>
    </location>
</feature>